<dbReference type="Proteomes" id="UP001642464">
    <property type="component" value="Unassembled WGS sequence"/>
</dbReference>
<evidence type="ECO:0000313" key="1">
    <source>
        <dbReference type="EMBL" id="CAK9098342.1"/>
    </source>
</evidence>
<sequence length="100" mass="11559">MNLRELQDKDGRPYHYFRMSGKDYYRAPECYIPSSNTCPGLQVQAMCPNGWTPGREVQVMGGGYLWPAFVATPWHQWMSLPLVLPFLSCMRRFSHGSRPC</sequence>
<organism evidence="1 2">
    <name type="scientific">Durusdinium trenchii</name>
    <dbReference type="NCBI Taxonomy" id="1381693"/>
    <lineage>
        <taxon>Eukaryota</taxon>
        <taxon>Sar</taxon>
        <taxon>Alveolata</taxon>
        <taxon>Dinophyceae</taxon>
        <taxon>Suessiales</taxon>
        <taxon>Symbiodiniaceae</taxon>
        <taxon>Durusdinium</taxon>
    </lineage>
</organism>
<evidence type="ECO:0000313" key="2">
    <source>
        <dbReference type="Proteomes" id="UP001642464"/>
    </source>
</evidence>
<keyword evidence="2" id="KW-1185">Reference proteome</keyword>
<reference evidence="1 2" key="1">
    <citation type="submission" date="2024-02" db="EMBL/GenBank/DDBJ databases">
        <authorList>
            <person name="Chen Y."/>
            <person name="Shah S."/>
            <person name="Dougan E. K."/>
            <person name="Thang M."/>
            <person name="Chan C."/>
        </authorList>
    </citation>
    <scope>NUCLEOTIDE SEQUENCE [LARGE SCALE GENOMIC DNA]</scope>
</reference>
<accession>A0ABP0RCP6</accession>
<gene>
    <name evidence="1" type="ORF">SCF082_LOCUS46095</name>
</gene>
<name>A0ABP0RCP6_9DINO</name>
<protein>
    <submittedName>
        <fullName evidence="1">Uncharacterized protein</fullName>
    </submittedName>
</protein>
<dbReference type="EMBL" id="CAXAMM010041262">
    <property type="protein sequence ID" value="CAK9098342.1"/>
    <property type="molecule type" value="Genomic_DNA"/>
</dbReference>
<comment type="caution">
    <text evidence="1">The sequence shown here is derived from an EMBL/GenBank/DDBJ whole genome shotgun (WGS) entry which is preliminary data.</text>
</comment>
<proteinExistence type="predicted"/>